<dbReference type="RefSeq" id="WP_345326674.1">
    <property type="nucleotide sequence ID" value="NZ_BAABGA010000071.1"/>
</dbReference>
<dbReference type="InterPro" id="IPR036691">
    <property type="entry name" value="Endo/exonu/phosph_ase_sf"/>
</dbReference>
<gene>
    <name evidence="2" type="ORF">GCM10023156_51070</name>
</gene>
<keyword evidence="3" id="KW-1185">Reference proteome</keyword>
<reference evidence="3" key="1">
    <citation type="journal article" date="2019" name="Int. J. Syst. Evol. Microbiol.">
        <title>The Global Catalogue of Microorganisms (GCM) 10K type strain sequencing project: providing services to taxonomists for standard genome sequencing and annotation.</title>
        <authorList>
            <consortium name="The Broad Institute Genomics Platform"/>
            <consortium name="The Broad Institute Genome Sequencing Center for Infectious Disease"/>
            <person name="Wu L."/>
            <person name="Ma J."/>
        </authorList>
    </citation>
    <scope>NUCLEOTIDE SEQUENCE [LARGE SCALE GENOMIC DNA]</scope>
    <source>
        <strain evidence="3">JCM 17759</strain>
    </source>
</reference>
<dbReference type="SUPFAM" id="SSF56219">
    <property type="entry name" value="DNase I-like"/>
    <property type="match status" value="1"/>
</dbReference>
<dbReference type="InterPro" id="IPR005135">
    <property type="entry name" value="Endo/exonuclease/phosphatase"/>
</dbReference>
<protein>
    <recommendedName>
        <fullName evidence="1">Endonuclease/exonuclease/phosphatase domain-containing protein</fullName>
    </recommendedName>
</protein>
<feature type="domain" description="Endonuclease/exonuclease/phosphatase" evidence="1">
    <location>
        <begin position="26"/>
        <end position="244"/>
    </location>
</feature>
<evidence type="ECO:0000313" key="3">
    <source>
        <dbReference type="Proteomes" id="UP001500840"/>
    </source>
</evidence>
<sequence>MPSFLTAEPSAAICDSQQTARLNVLFWNVNGEIDLSLLAKMVDELDVSLLCLAESTIDNAELLNRISARGDRHFKNLRLMTPKLTVITRSDIAGDERYSDINGRLSVLGLKVAKQEFLFAAVHLQSMNNTDEKDRFTEACIVADQIRAVEEEHSNNRTILCGDLNMNPFSDGVVAAKAFHAIADRRIVQRGARVVQNREYPFFYNPMWNFLGDETDGPPGTLYYRHSGHVSYEWNMFDQVLIRPQCLGFYRGVSVLTESCGISLAKKSGRPNRKKYSDHFPLLINFEVPNA</sequence>
<evidence type="ECO:0000313" key="2">
    <source>
        <dbReference type="EMBL" id="GAA4464527.1"/>
    </source>
</evidence>
<proteinExistence type="predicted"/>
<organism evidence="2 3">
    <name type="scientific">Novipirellula rosea</name>
    <dbReference type="NCBI Taxonomy" id="1031540"/>
    <lineage>
        <taxon>Bacteria</taxon>
        <taxon>Pseudomonadati</taxon>
        <taxon>Planctomycetota</taxon>
        <taxon>Planctomycetia</taxon>
        <taxon>Pirellulales</taxon>
        <taxon>Pirellulaceae</taxon>
        <taxon>Novipirellula</taxon>
    </lineage>
</organism>
<comment type="caution">
    <text evidence="2">The sequence shown here is derived from an EMBL/GenBank/DDBJ whole genome shotgun (WGS) entry which is preliminary data.</text>
</comment>
<dbReference type="EMBL" id="BAABGA010000071">
    <property type="protein sequence ID" value="GAA4464527.1"/>
    <property type="molecule type" value="Genomic_DNA"/>
</dbReference>
<evidence type="ECO:0000259" key="1">
    <source>
        <dbReference type="Pfam" id="PF03372"/>
    </source>
</evidence>
<dbReference type="Gene3D" id="3.60.10.10">
    <property type="entry name" value="Endonuclease/exonuclease/phosphatase"/>
    <property type="match status" value="1"/>
</dbReference>
<dbReference type="Pfam" id="PF03372">
    <property type="entry name" value="Exo_endo_phos"/>
    <property type="match status" value="1"/>
</dbReference>
<accession>A0ABP8NBE3</accession>
<dbReference type="Proteomes" id="UP001500840">
    <property type="component" value="Unassembled WGS sequence"/>
</dbReference>
<name>A0ABP8NBE3_9BACT</name>